<keyword evidence="2 5" id="KW-0812">Transmembrane</keyword>
<dbReference type="InterPro" id="IPR020846">
    <property type="entry name" value="MFS_dom"/>
</dbReference>
<comment type="subcellular location">
    <subcellularLocation>
        <location evidence="1">Membrane</location>
        <topology evidence="1">Multi-pass membrane protein</topology>
    </subcellularLocation>
</comment>
<feature type="transmembrane region" description="Helical" evidence="5">
    <location>
        <begin position="185"/>
        <end position="205"/>
    </location>
</feature>
<comment type="caution">
    <text evidence="7">The sequence shown here is derived from an EMBL/GenBank/DDBJ whole genome shotgun (WGS) entry which is preliminary data.</text>
</comment>
<feature type="transmembrane region" description="Helical" evidence="5">
    <location>
        <begin position="327"/>
        <end position="349"/>
    </location>
</feature>
<feature type="transmembrane region" description="Helical" evidence="5">
    <location>
        <begin position="122"/>
        <end position="143"/>
    </location>
</feature>
<evidence type="ECO:0000256" key="5">
    <source>
        <dbReference type="SAM" id="Phobius"/>
    </source>
</evidence>
<evidence type="ECO:0000259" key="6">
    <source>
        <dbReference type="PROSITE" id="PS50850"/>
    </source>
</evidence>
<evidence type="ECO:0000256" key="4">
    <source>
        <dbReference type="ARBA" id="ARBA00023136"/>
    </source>
</evidence>
<dbReference type="InterPro" id="IPR011701">
    <property type="entry name" value="MFS"/>
</dbReference>
<dbReference type="Pfam" id="PF07690">
    <property type="entry name" value="MFS_1"/>
    <property type="match status" value="1"/>
</dbReference>
<feature type="transmembrane region" description="Helical" evidence="5">
    <location>
        <begin position="247"/>
        <end position="270"/>
    </location>
</feature>
<evidence type="ECO:0000256" key="3">
    <source>
        <dbReference type="ARBA" id="ARBA00022989"/>
    </source>
</evidence>
<proteinExistence type="predicted"/>
<dbReference type="Proteomes" id="UP001556367">
    <property type="component" value="Unassembled WGS sequence"/>
</dbReference>
<dbReference type="InterPro" id="IPR036259">
    <property type="entry name" value="MFS_trans_sf"/>
</dbReference>
<feature type="transmembrane region" description="Helical" evidence="5">
    <location>
        <begin position="30"/>
        <end position="53"/>
    </location>
</feature>
<name>A0ABR3J650_9AGAR</name>
<sequence>MTITSEESPLLPLDPHEQVYKRFTPWQKRVILAQVSLSGLLPLFSSGTFVPAIPRISEDLSVSPAVVSLAVSISICGAAVGSLIFAAYSRYYGRRPVYLFGLPFFCAASYGITAVTDVRLLLFYRFFQSFGVSSGMSVGAAVIGDIFKLEERGRAMGVFFAMSLLGPAIAPFVGGAATRYASWRALQAFLCGCGILLLLVMYRWFPETSHPGSRGVDKELPVAERRSFKFVWLNPLSGLYLLRGPTLLIVVLSGYTVLLTDFVLLIPLAYTFGPRYNITNEALIGACFIPAGIGNMIGAPLAGYLSDVGVVKWRAKRGGVWYPEDRLRTTLFGAAVCVPGSILMVGLTLKFVPGTIGLVICLFCLFVNGIGVDLVLSPCAAYLVDVMHSRSAEMMAANQGSRALLLAASVTLIIPSINTLGVLATNVISAFLAWLGFIMIWACIKYGDRMRAWIDVGYSTAEDN</sequence>
<evidence type="ECO:0000256" key="1">
    <source>
        <dbReference type="ARBA" id="ARBA00004141"/>
    </source>
</evidence>
<feature type="transmembrane region" description="Helical" evidence="5">
    <location>
        <begin position="403"/>
        <end position="421"/>
    </location>
</feature>
<feature type="transmembrane region" description="Helical" evidence="5">
    <location>
        <begin position="282"/>
        <end position="306"/>
    </location>
</feature>
<reference evidence="8" key="1">
    <citation type="submission" date="2024-06" db="EMBL/GenBank/DDBJ databases">
        <title>Multi-omics analyses provide insights into the biosynthesis of the anticancer antibiotic pleurotin in Hohenbuehelia grisea.</title>
        <authorList>
            <person name="Weaver J.A."/>
            <person name="Alberti F."/>
        </authorList>
    </citation>
    <scope>NUCLEOTIDE SEQUENCE [LARGE SCALE GENOMIC DNA]</scope>
    <source>
        <strain evidence="8">T-177</strain>
    </source>
</reference>
<feature type="transmembrane region" description="Helical" evidence="5">
    <location>
        <begin position="427"/>
        <end position="444"/>
    </location>
</feature>
<dbReference type="Gene3D" id="1.20.1720.10">
    <property type="entry name" value="Multidrug resistance protein D"/>
    <property type="match status" value="1"/>
</dbReference>
<feature type="transmembrane region" description="Helical" evidence="5">
    <location>
        <begin position="97"/>
        <end position="116"/>
    </location>
</feature>
<keyword evidence="8" id="KW-1185">Reference proteome</keyword>
<dbReference type="PROSITE" id="PS50850">
    <property type="entry name" value="MFS"/>
    <property type="match status" value="1"/>
</dbReference>
<dbReference type="PANTHER" id="PTHR23502:SF64">
    <property type="entry name" value="TRANSPORTER, PUTATIVE (AFU_ORTHOLOGUE AFUA_3G11760)-RELATED"/>
    <property type="match status" value="1"/>
</dbReference>
<keyword evidence="3 5" id="KW-1133">Transmembrane helix</keyword>
<evidence type="ECO:0000256" key="2">
    <source>
        <dbReference type="ARBA" id="ARBA00022692"/>
    </source>
</evidence>
<evidence type="ECO:0000313" key="8">
    <source>
        <dbReference type="Proteomes" id="UP001556367"/>
    </source>
</evidence>
<organism evidence="7 8">
    <name type="scientific">Hohenbuehelia grisea</name>
    <dbReference type="NCBI Taxonomy" id="104357"/>
    <lineage>
        <taxon>Eukaryota</taxon>
        <taxon>Fungi</taxon>
        <taxon>Dikarya</taxon>
        <taxon>Basidiomycota</taxon>
        <taxon>Agaricomycotina</taxon>
        <taxon>Agaricomycetes</taxon>
        <taxon>Agaricomycetidae</taxon>
        <taxon>Agaricales</taxon>
        <taxon>Pleurotineae</taxon>
        <taxon>Pleurotaceae</taxon>
        <taxon>Hohenbuehelia</taxon>
    </lineage>
</organism>
<feature type="transmembrane region" description="Helical" evidence="5">
    <location>
        <begin position="65"/>
        <end position="85"/>
    </location>
</feature>
<feature type="transmembrane region" description="Helical" evidence="5">
    <location>
        <begin position="355"/>
        <end position="383"/>
    </location>
</feature>
<keyword evidence="4 5" id="KW-0472">Membrane</keyword>
<feature type="domain" description="Major facilitator superfamily (MFS) profile" evidence="6">
    <location>
        <begin position="31"/>
        <end position="448"/>
    </location>
</feature>
<dbReference type="PANTHER" id="PTHR23502">
    <property type="entry name" value="MAJOR FACILITATOR SUPERFAMILY"/>
    <property type="match status" value="1"/>
</dbReference>
<evidence type="ECO:0000313" key="7">
    <source>
        <dbReference type="EMBL" id="KAL0950955.1"/>
    </source>
</evidence>
<feature type="transmembrane region" description="Helical" evidence="5">
    <location>
        <begin position="155"/>
        <end position="173"/>
    </location>
</feature>
<dbReference type="EMBL" id="JASNQZ010000011">
    <property type="protein sequence ID" value="KAL0950955.1"/>
    <property type="molecule type" value="Genomic_DNA"/>
</dbReference>
<protein>
    <recommendedName>
        <fullName evidence="6">Major facilitator superfamily (MFS) profile domain-containing protein</fullName>
    </recommendedName>
</protein>
<accession>A0ABR3J650</accession>
<gene>
    <name evidence="7" type="ORF">HGRIS_007707</name>
</gene>
<dbReference type="SUPFAM" id="SSF103473">
    <property type="entry name" value="MFS general substrate transporter"/>
    <property type="match status" value="1"/>
</dbReference>